<name>A0A0G0JBY2_9BACT</name>
<keyword evidence="2" id="KW-0812">Transmembrane</keyword>
<comment type="caution">
    <text evidence="4">The sequence shown here is derived from an EMBL/GenBank/DDBJ whole genome shotgun (WGS) entry which is preliminary data.</text>
</comment>
<dbReference type="AlphaFoldDB" id="A0A0G0JBY2"/>
<reference evidence="4" key="1">
    <citation type="journal article" date="2015" name="Nature">
        <title>rRNA introns, odd ribosomes, and small enigmatic genomes across a large radiation of phyla.</title>
        <authorList>
            <person name="Brown C.T."/>
            <person name="Hug L.A."/>
            <person name="Thomas B.C."/>
            <person name="Sharon I."/>
            <person name="Castelle C.J."/>
            <person name="Singh A."/>
            <person name="Wilkins M.J."/>
            <person name="Williams K.H."/>
            <person name="Banfield J.F."/>
        </authorList>
    </citation>
    <scope>NUCLEOTIDE SEQUENCE [LARGE SCALE GENOMIC DNA]</scope>
</reference>
<feature type="domain" description="Purple acid phosphatase N-terminal" evidence="3">
    <location>
        <begin position="36"/>
        <end position="130"/>
    </location>
</feature>
<dbReference type="GO" id="GO:0046872">
    <property type="term" value="F:metal ion binding"/>
    <property type="evidence" value="ECO:0007669"/>
    <property type="project" value="InterPro"/>
</dbReference>
<keyword evidence="2" id="KW-0472">Membrane</keyword>
<feature type="compositionally biased region" description="Polar residues" evidence="1">
    <location>
        <begin position="346"/>
        <end position="359"/>
    </location>
</feature>
<dbReference type="Gene3D" id="2.60.40.380">
    <property type="entry name" value="Purple acid phosphatase-like, N-terminal"/>
    <property type="match status" value="1"/>
</dbReference>
<dbReference type="InterPro" id="IPR008963">
    <property type="entry name" value="Purple_acid_Pase-like_N"/>
</dbReference>
<evidence type="ECO:0000313" key="4">
    <source>
        <dbReference type="EMBL" id="KKQ34269.1"/>
    </source>
</evidence>
<evidence type="ECO:0000256" key="1">
    <source>
        <dbReference type="SAM" id="MobiDB-lite"/>
    </source>
</evidence>
<evidence type="ECO:0000313" key="5">
    <source>
        <dbReference type="Proteomes" id="UP000034852"/>
    </source>
</evidence>
<evidence type="ECO:0000256" key="2">
    <source>
        <dbReference type="SAM" id="Phobius"/>
    </source>
</evidence>
<dbReference type="GO" id="GO:0003993">
    <property type="term" value="F:acid phosphatase activity"/>
    <property type="evidence" value="ECO:0007669"/>
    <property type="project" value="InterPro"/>
</dbReference>
<dbReference type="Proteomes" id="UP000034852">
    <property type="component" value="Unassembled WGS sequence"/>
</dbReference>
<sequence length="447" mass="49538">MRKKTKYLIIPLIILIFLLFFVIGLFLSERSKISDVQITNLSSNSATIVFKSDSQMKPKIWYSKDKSKNILSNLLNGEVEEDIRLKEGKKIKNEKMYQVTLNFLEPNTNYYFWIGENIHPSSNDEYQFKTFSLNEKIYTPDPFYSRVVDEKGDGVEDVFVFAYLANKNEEVSNKLSTYTNADGGWVLDMNNFKDEKGEVYDLLSKPTITIEYLLDERSYQNYFDLKDYKPLPSVILTTESGSNASQMSPLVENVVAQDCPAAGSCQFYDCYTNLVYSDNNCSRDFVPVLRDSSKNIIKSDICRVGYPSTDYCGINTVDSADGPATEPEIDKGDADQPEPAALVSDNPAQESESSNQQPASGECAPCSSGCSGLVCQECSLFNSGDNRSFCVGNKITGLDACTQNHCNSVSPGTGNSLASDLTINGDNVGEAVSEMGLEEFNDVAGFI</sequence>
<dbReference type="Pfam" id="PF16656">
    <property type="entry name" value="Pur_ac_phosph_N"/>
    <property type="match status" value="1"/>
</dbReference>
<gene>
    <name evidence="4" type="ORF">US52_C0065G0004</name>
</gene>
<keyword evidence="2" id="KW-1133">Transmembrane helix</keyword>
<proteinExistence type="predicted"/>
<dbReference type="SUPFAM" id="SSF49363">
    <property type="entry name" value="Purple acid phosphatase, N-terminal domain"/>
    <property type="match status" value="1"/>
</dbReference>
<dbReference type="EMBL" id="LBTH01000065">
    <property type="protein sequence ID" value="KKQ34269.1"/>
    <property type="molecule type" value="Genomic_DNA"/>
</dbReference>
<accession>A0A0G0JBY2</accession>
<organism evidence="4 5">
    <name type="scientific">candidate division WS6 bacterium GW2011_GWA2_37_6</name>
    <dbReference type="NCBI Taxonomy" id="1619087"/>
    <lineage>
        <taxon>Bacteria</taxon>
        <taxon>Candidatus Dojkabacteria</taxon>
    </lineage>
</organism>
<feature type="transmembrane region" description="Helical" evidence="2">
    <location>
        <begin position="7"/>
        <end position="27"/>
    </location>
</feature>
<evidence type="ECO:0000259" key="3">
    <source>
        <dbReference type="Pfam" id="PF16656"/>
    </source>
</evidence>
<protein>
    <recommendedName>
        <fullName evidence="3">Purple acid phosphatase N-terminal domain-containing protein</fullName>
    </recommendedName>
</protein>
<dbReference type="InterPro" id="IPR015914">
    <property type="entry name" value="PAPs_N"/>
</dbReference>
<feature type="region of interest" description="Disordered" evidence="1">
    <location>
        <begin position="322"/>
        <end position="361"/>
    </location>
</feature>